<feature type="region of interest" description="Disordered" evidence="1">
    <location>
        <begin position="35"/>
        <end position="70"/>
    </location>
</feature>
<evidence type="ECO:0000313" key="2">
    <source>
        <dbReference type="EMBL" id="SEL50137.1"/>
    </source>
</evidence>
<evidence type="ECO:0000256" key="1">
    <source>
        <dbReference type="SAM" id="MobiDB-lite"/>
    </source>
</evidence>
<accession>A0A1H7QS58</accession>
<protein>
    <submittedName>
        <fullName evidence="2">Uncharacterized protein</fullName>
    </submittedName>
</protein>
<dbReference type="RefSeq" id="WP_091100498.1">
    <property type="nucleotide sequence ID" value="NZ_FOBF01000005.1"/>
</dbReference>
<dbReference type="AlphaFoldDB" id="A0A1H7QS58"/>
<organism evidence="2 3">
    <name type="scientific">Nonomuraea pusilla</name>
    <dbReference type="NCBI Taxonomy" id="46177"/>
    <lineage>
        <taxon>Bacteria</taxon>
        <taxon>Bacillati</taxon>
        <taxon>Actinomycetota</taxon>
        <taxon>Actinomycetes</taxon>
        <taxon>Streptosporangiales</taxon>
        <taxon>Streptosporangiaceae</taxon>
        <taxon>Nonomuraea</taxon>
    </lineage>
</organism>
<dbReference type="EMBL" id="FOBF01000005">
    <property type="protein sequence ID" value="SEL50137.1"/>
    <property type="molecule type" value="Genomic_DNA"/>
</dbReference>
<feature type="compositionally biased region" description="Basic and acidic residues" evidence="1">
    <location>
        <begin position="37"/>
        <end position="52"/>
    </location>
</feature>
<name>A0A1H7QS58_9ACTN</name>
<reference evidence="2 3" key="1">
    <citation type="submission" date="2016-10" db="EMBL/GenBank/DDBJ databases">
        <authorList>
            <person name="de Groot N.N."/>
        </authorList>
    </citation>
    <scope>NUCLEOTIDE SEQUENCE [LARGE SCALE GENOMIC DNA]</scope>
    <source>
        <strain evidence="2 3">DSM 43357</strain>
    </source>
</reference>
<evidence type="ECO:0000313" key="3">
    <source>
        <dbReference type="Proteomes" id="UP000198953"/>
    </source>
</evidence>
<sequence>MGGKLKLAKLGKAEALNFLGRYAFTLPPAPGLWQVRDPYRDDETGDGEDGRPRAPLLGVPTAFMPRSPGL</sequence>
<proteinExistence type="predicted"/>
<keyword evidence="3" id="KW-1185">Reference proteome</keyword>
<gene>
    <name evidence="2" type="ORF">SAMN05660976_02642</name>
</gene>
<dbReference type="Proteomes" id="UP000198953">
    <property type="component" value="Unassembled WGS sequence"/>
</dbReference>